<gene>
    <name evidence="2" type="ORF">PSTEL_26755</name>
</gene>
<evidence type="ECO:0000313" key="2">
    <source>
        <dbReference type="EMBL" id="AIQ66177.1"/>
    </source>
</evidence>
<dbReference type="KEGG" id="pste:PSTEL_26755"/>
<dbReference type="EMBL" id="CP009286">
    <property type="protein sequence ID" value="AIQ66177.1"/>
    <property type="molecule type" value="Genomic_DNA"/>
</dbReference>
<proteinExistence type="predicted"/>
<dbReference type="RefSeq" id="WP_038699800.1">
    <property type="nucleotide sequence ID" value="NZ_CP009286.1"/>
</dbReference>
<dbReference type="Proteomes" id="UP000029507">
    <property type="component" value="Chromosome"/>
</dbReference>
<feature type="region of interest" description="Disordered" evidence="1">
    <location>
        <begin position="62"/>
        <end position="134"/>
    </location>
</feature>
<dbReference type="HOGENOM" id="CLU_100573_0_0_9"/>
<keyword evidence="3" id="KW-1185">Reference proteome</keyword>
<protein>
    <recommendedName>
        <fullName evidence="4">Spore coat protein</fullName>
    </recommendedName>
</protein>
<feature type="compositionally biased region" description="Low complexity" evidence="1">
    <location>
        <begin position="88"/>
        <end position="118"/>
    </location>
</feature>
<sequence>MKWVTRGLGICLIAVLAGSLTILTTGVVVNAYVRSVLNEVGLKVETPGPGFGGMLSALLGTGDSKTADKGDGADKNKRDGSQTALGTAGAEPTPSASGSSSDEAAVASADSGGAVPAATAQRSGATGGKEQAQDDALPVMGAVSEDSAAGSDQQLVITPDDMKDIKKNLPSEDKVSIFNILMNKVPQEEMQKISADMENGLTEQEVAEIQSIISKYVTQEEYNKLMAMLTADSSAP</sequence>
<dbReference type="STRING" id="169760.PSTEL_26755"/>
<reference evidence="2 3" key="1">
    <citation type="submission" date="2014-08" db="EMBL/GenBank/DDBJ databases">
        <title>Comparative genomics of the Paenibacillus odorifer group.</title>
        <authorList>
            <person name="den Bakker H.C."/>
            <person name="Tsai Y.-C."/>
            <person name="Martin N."/>
            <person name="Korlach J."/>
            <person name="Wiedmann M."/>
        </authorList>
    </citation>
    <scope>NUCLEOTIDE SEQUENCE [LARGE SCALE GENOMIC DNA]</scope>
    <source>
        <strain evidence="2 3">DSM 14472</strain>
    </source>
</reference>
<evidence type="ECO:0008006" key="4">
    <source>
        <dbReference type="Google" id="ProtNLM"/>
    </source>
</evidence>
<accession>A0A089LZ28</accession>
<name>A0A089LZ28_9BACL</name>
<evidence type="ECO:0000313" key="3">
    <source>
        <dbReference type="Proteomes" id="UP000029507"/>
    </source>
</evidence>
<organism evidence="2 3">
    <name type="scientific">Paenibacillus stellifer</name>
    <dbReference type="NCBI Taxonomy" id="169760"/>
    <lineage>
        <taxon>Bacteria</taxon>
        <taxon>Bacillati</taxon>
        <taxon>Bacillota</taxon>
        <taxon>Bacilli</taxon>
        <taxon>Bacillales</taxon>
        <taxon>Paenibacillaceae</taxon>
        <taxon>Paenibacillus</taxon>
    </lineage>
</organism>
<dbReference type="AlphaFoldDB" id="A0A089LZ28"/>
<feature type="compositionally biased region" description="Basic and acidic residues" evidence="1">
    <location>
        <begin position="65"/>
        <end position="80"/>
    </location>
</feature>
<evidence type="ECO:0000256" key="1">
    <source>
        <dbReference type="SAM" id="MobiDB-lite"/>
    </source>
</evidence>
<dbReference type="OrthoDB" id="2662662at2"/>